<dbReference type="GO" id="GO:0016705">
    <property type="term" value="F:oxidoreductase activity, acting on paired donors, with incorporation or reduction of molecular oxygen"/>
    <property type="evidence" value="ECO:0007669"/>
    <property type="project" value="InterPro"/>
</dbReference>
<dbReference type="AlphaFoldDB" id="A0A6A1UJ14"/>
<evidence type="ECO:0000313" key="1">
    <source>
        <dbReference type="EMBL" id="KAB1200008.1"/>
    </source>
</evidence>
<organism evidence="1 2">
    <name type="scientific">Morella rubra</name>
    <name type="common">Chinese bayberry</name>
    <dbReference type="NCBI Taxonomy" id="262757"/>
    <lineage>
        <taxon>Eukaryota</taxon>
        <taxon>Viridiplantae</taxon>
        <taxon>Streptophyta</taxon>
        <taxon>Embryophyta</taxon>
        <taxon>Tracheophyta</taxon>
        <taxon>Spermatophyta</taxon>
        <taxon>Magnoliopsida</taxon>
        <taxon>eudicotyledons</taxon>
        <taxon>Gunneridae</taxon>
        <taxon>Pentapetalae</taxon>
        <taxon>rosids</taxon>
        <taxon>fabids</taxon>
        <taxon>Fagales</taxon>
        <taxon>Myricaceae</taxon>
        <taxon>Morella</taxon>
    </lineage>
</organism>
<evidence type="ECO:0000313" key="2">
    <source>
        <dbReference type="Proteomes" id="UP000516437"/>
    </source>
</evidence>
<dbReference type="InterPro" id="IPR001128">
    <property type="entry name" value="Cyt_P450"/>
</dbReference>
<protein>
    <submittedName>
        <fullName evidence="1">Cytochrome P450</fullName>
    </submittedName>
</protein>
<dbReference type="Gene3D" id="1.10.630.10">
    <property type="entry name" value="Cytochrome P450"/>
    <property type="match status" value="1"/>
</dbReference>
<dbReference type="EMBL" id="RXIC02000262">
    <property type="protein sequence ID" value="KAB1200008.1"/>
    <property type="molecule type" value="Genomic_DNA"/>
</dbReference>
<keyword evidence="2" id="KW-1185">Reference proteome</keyword>
<gene>
    <name evidence="1" type="ORF">CJ030_MR0G008652</name>
</gene>
<dbReference type="SUPFAM" id="SSF48264">
    <property type="entry name" value="Cytochrome P450"/>
    <property type="match status" value="1"/>
</dbReference>
<dbReference type="InterPro" id="IPR036396">
    <property type="entry name" value="Cyt_P450_sf"/>
</dbReference>
<proteinExistence type="predicted"/>
<accession>A0A6A1UJ14</accession>
<dbReference type="GO" id="GO:0020037">
    <property type="term" value="F:heme binding"/>
    <property type="evidence" value="ECO:0007669"/>
    <property type="project" value="InterPro"/>
</dbReference>
<comment type="caution">
    <text evidence="1">The sequence shown here is derived from an EMBL/GenBank/DDBJ whole genome shotgun (WGS) entry which is preliminary data.</text>
</comment>
<dbReference type="Proteomes" id="UP000516437">
    <property type="component" value="Unassembled WGS sequence"/>
</dbReference>
<sequence length="75" mass="8454">MVLLADIRPSALLVFNPDGISVGAEKEQGIFSYEELKKLHYLHEALTESLRVFPPVPFNLRTTVHDDVLIEADAY</sequence>
<dbReference type="OrthoDB" id="1470350at2759"/>
<dbReference type="GO" id="GO:0005506">
    <property type="term" value="F:iron ion binding"/>
    <property type="evidence" value="ECO:0007669"/>
    <property type="project" value="InterPro"/>
</dbReference>
<reference evidence="1 2" key="1">
    <citation type="journal article" date="2019" name="Plant Biotechnol. J.">
        <title>The red bayberry genome and genetic basis of sex determination.</title>
        <authorList>
            <person name="Jia H.M."/>
            <person name="Jia H.J."/>
            <person name="Cai Q.L."/>
            <person name="Wang Y."/>
            <person name="Zhao H.B."/>
            <person name="Yang W.F."/>
            <person name="Wang G.Y."/>
            <person name="Li Y.H."/>
            <person name="Zhan D.L."/>
            <person name="Shen Y.T."/>
            <person name="Niu Q.F."/>
            <person name="Chang L."/>
            <person name="Qiu J."/>
            <person name="Zhao L."/>
            <person name="Xie H.B."/>
            <person name="Fu W.Y."/>
            <person name="Jin J."/>
            <person name="Li X.W."/>
            <person name="Jiao Y."/>
            <person name="Zhou C.C."/>
            <person name="Tu T."/>
            <person name="Chai C.Y."/>
            <person name="Gao J.L."/>
            <person name="Fan L.J."/>
            <person name="van de Weg E."/>
            <person name="Wang J.Y."/>
            <person name="Gao Z.S."/>
        </authorList>
    </citation>
    <scope>NUCLEOTIDE SEQUENCE [LARGE SCALE GENOMIC DNA]</scope>
    <source>
        <tissue evidence="1">Leaves</tissue>
    </source>
</reference>
<name>A0A6A1UJ14_9ROSI</name>
<dbReference type="Pfam" id="PF00067">
    <property type="entry name" value="p450"/>
    <property type="match status" value="1"/>
</dbReference>
<dbReference type="GO" id="GO:0004497">
    <property type="term" value="F:monooxygenase activity"/>
    <property type="evidence" value="ECO:0007669"/>
    <property type="project" value="InterPro"/>
</dbReference>